<evidence type="ECO:0000313" key="3">
    <source>
        <dbReference type="EMBL" id="AHG91971.1"/>
    </source>
</evidence>
<evidence type="ECO:0000313" key="4">
    <source>
        <dbReference type="Proteomes" id="UP000019151"/>
    </source>
</evidence>
<feature type="region of interest" description="Disordered" evidence="1">
    <location>
        <begin position="25"/>
        <end position="49"/>
    </location>
</feature>
<dbReference type="Proteomes" id="UP000019151">
    <property type="component" value="Chromosome"/>
</dbReference>
<feature type="chain" id="PRO_5004794403" description="Thrombospondin type 3 repeat-containing protein" evidence="2">
    <location>
        <begin position="24"/>
        <end position="442"/>
    </location>
</feature>
<dbReference type="EMBL" id="CP007128">
    <property type="protein sequence ID" value="AHG91971.1"/>
    <property type="molecule type" value="Genomic_DNA"/>
</dbReference>
<evidence type="ECO:0000256" key="1">
    <source>
        <dbReference type="SAM" id="MobiDB-lite"/>
    </source>
</evidence>
<dbReference type="RefSeq" id="WP_025413404.1">
    <property type="nucleotide sequence ID" value="NZ_CP007128.1"/>
</dbReference>
<dbReference type="HOGENOM" id="CLU_619301_0_0_0"/>
<dbReference type="InParanoid" id="W0RMH2"/>
<reference evidence="3 4" key="1">
    <citation type="journal article" date="2014" name="Genome Announc.">
        <title>Genome Sequence and Methylome of Soil Bacterium Gemmatirosa kalamazoonensis KBS708T, a Member of the Rarely Cultivated Gemmatimonadetes Phylum.</title>
        <authorList>
            <person name="Debruyn J.M."/>
            <person name="Radosevich M."/>
            <person name="Wommack K.E."/>
            <person name="Polson S.W."/>
            <person name="Hauser L.J."/>
            <person name="Fawaz M.N."/>
            <person name="Korlach J."/>
            <person name="Tsai Y.C."/>
        </authorList>
    </citation>
    <scope>NUCLEOTIDE SEQUENCE [LARGE SCALE GENOMIC DNA]</scope>
    <source>
        <strain evidence="3 4">KBS708</strain>
    </source>
</reference>
<dbReference type="AlphaFoldDB" id="W0RMH2"/>
<feature type="region of interest" description="Disordered" evidence="1">
    <location>
        <begin position="152"/>
        <end position="284"/>
    </location>
</feature>
<accession>W0RMH2</accession>
<sequence>MIRSLLLFMAALALEPTFSSATAQVRLPKQPPYRQLGPAKSEPDSQSIPAAYRPPPGMCRIWLENVPPSQQPASTDCVTAVRNRPNNARVIFGDDYVEKGSRGKDKGRDKKPESHVDAGDMHLAEPMDALVAPRGGLALALAPRVHGPQAGDALDLSGATDPALDARPLDAPGVVVSDQPPARRRTERPTTRRATPRDTMARRDTLDERERAWREPDLRGRRDSSLSEQRRALRDRLRGRDSRDARDGRDARDDRDDDWDDARDRRGADRRDARGADAGYGAGYGPGYGAGYGAGYGPGYYPPYPPPARSNGVCLDRDRDGWCDDVRTGSGSGYCLDRDGDGRCDDYSDLAAAPYSSSMPPMRAAMDVQRGAGSQLALRWLGTAEVMVRTTDLKRTGTPYRAMWLDANTGRLLQVWTDRDGDGIADRVEIYRNGRVAKILGR</sequence>
<name>W0RMH2_9BACT</name>
<proteinExistence type="predicted"/>
<gene>
    <name evidence="3" type="ORF">J421_4434</name>
</gene>
<evidence type="ECO:0008006" key="5">
    <source>
        <dbReference type="Google" id="ProtNLM"/>
    </source>
</evidence>
<feature type="region of interest" description="Disordered" evidence="1">
    <location>
        <begin position="95"/>
        <end position="119"/>
    </location>
</feature>
<dbReference type="KEGG" id="gba:J421_4434"/>
<keyword evidence="4" id="KW-1185">Reference proteome</keyword>
<dbReference type="OrthoDB" id="894263at2"/>
<feature type="compositionally biased region" description="Basic and acidic residues" evidence="1">
    <location>
        <begin position="187"/>
        <end position="254"/>
    </location>
</feature>
<dbReference type="PATRIC" id="fig|861299.3.peg.4489"/>
<feature type="compositionally biased region" description="Basic and acidic residues" evidence="1">
    <location>
        <begin position="262"/>
        <end position="275"/>
    </location>
</feature>
<organism evidence="3 4">
    <name type="scientific">Gemmatirosa kalamazoonensis</name>
    <dbReference type="NCBI Taxonomy" id="861299"/>
    <lineage>
        <taxon>Bacteria</taxon>
        <taxon>Pseudomonadati</taxon>
        <taxon>Gemmatimonadota</taxon>
        <taxon>Gemmatimonadia</taxon>
        <taxon>Gemmatimonadales</taxon>
        <taxon>Gemmatimonadaceae</taxon>
        <taxon>Gemmatirosa</taxon>
    </lineage>
</organism>
<keyword evidence="2" id="KW-0732">Signal</keyword>
<protein>
    <recommendedName>
        <fullName evidence="5">Thrombospondin type 3 repeat-containing protein</fullName>
    </recommendedName>
</protein>
<evidence type="ECO:0000256" key="2">
    <source>
        <dbReference type="SAM" id="SignalP"/>
    </source>
</evidence>
<dbReference type="eggNOG" id="ENOG50340S5">
    <property type="taxonomic scope" value="Bacteria"/>
</dbReference>
<feature type="compositionally biased region" description="Basic and acidic residues" evidence="1">
    <location>
        <begin position="96"/>
        <end position="119"/>
    </location>
</feature>
<feature type="signal peptide" evidence="2">
    <location>
        <begin position="1"/>
        <end position="23"/>
    </location>
</feature>